<dbReference type="InterPro" id="IPR001763">
    <property type="entry name" value="Rhodanese-like_dom"/>
</dbReference>
<comment type="similarity">
    <text evidence="14">In the N-terminal section; belongs to the HesA/MoeB/ThiF family. UBA4 subfamily.</text>
</comment>
<dbReference type="GO" id="GO:0004792">
    <property type="term" value="F:thiosulfate-cyanide sulfurtransferase activity"/>
    <property type="evidence" value="ECO:0007669"/>
    <property type="project" value="TreeGrafter"/>
</dbReference>
<evidence type="ECO:0000256" key="12">
    <source>
        <dbReference type="ARBA" id="ARBA00023268"/>
    </source>
</evidence>
<dbReference type="SMART" id="SM00450">
    <property type="entry name" value="RHOD"/>
    <property type="match status" value="1"/>
</dbReference>
<keyword evidence="17" id="KW-1185">Reference proteome</keyword>
<feature type="domain" description="Rhodanese" evidence="15">
    <location>
        <begin position="290"/>
        <end position="390"/>
    </location>
</feature>
<name>A0A8H4VEF8_9HYPO</name>
<keyword evidence="11 14" id="KW-0501">Molybdenum cofactor biosynthesis</keyword>
<comment type="cofactor">
    <cofactor evidence="14">
        <name>Zn(2+)</name>
        <dbReference type="ChEBI" id="CHEBI:29105"/>
    </cofactor>
    <text evidence="14">Binds 1 zinc ion per subunit.</text>
</comment>
<dbReference type="Gene3D" id="3.40.50.720">
    <property type="entry name" value="NAD(P)-binding Rossmann-like Domain"/>
    <property type="match status" value="1"/>
</dbReference>
<keyword evidence="9 14" id="KW-0862">Zinc</keyword>
<feature type="binding site" evidence="14">
    <location>
        <begin position="54"/>
        <end position="58"/>
    </location>
    <ligand>
        <name>ATP</name>
        <dbReference type="ChEBI" id="CHEBI:30616"/>
    </ligand>
</feature>
<evidence type="ECO:0000256" key="9">
    <source>
        <dbReference type="ARBA" id="ARBA00022833"/>
    </source>
</evidence>
<evidence type="ECO:0000256" key="7">
    <source>
        <dbReference type="ARBA" id="ARBA00022741"/>
    </source>
</evidence>
<dbReference type="GO" id="GO:0032447">
    <property type="term" value="P:protein urmylation"/>
    <property type="evidence" value="ECO:0007669"/>
    <property type="project" value="TreeGrafter"/>
</dbReference>
<evidence type="ECO:0000256" key="4">
    <source>
        <dbReference type="ARBA" id="ARBA00022694"/>
    </source>
</evidence>
<dbReference type="Pfam" id="PF00581">
    <property type="entry name" value="Rhodanese"/>
    <property type="match status" value="1"/>
</dbReference>
<evidence type="ECO:0000256" key="3">
    <source>
        <dbReference type="ARBA" id="ARBA00022679"/>
    </source>
</evidence>
<keyword evidence="3 14" id="KW-0808">Transferase</keyword>
<feature type="active site" description="Glycyl thioester intermediate; for adenylyltransferase activity" evidence="14">
    <location>
        <position position="175"/>
    </location>
</feature>
<keyword evidence="2 14" id="KW-0963">Cytoplasm</keyword>
<dbReference type="OrthoDB" id="10261062at2759"/>
<evidence type="ECO:0000256" key="5">
    <source>
        <dbReference type="ARBA" id="ARBA00022695"/>
    </source>
</evidence>
<comment type="function">
    <text evidence="13">Plays a central role in 2-thiolation of mcm(5)S(2)U at tRNA wobble positions of cytosolic tRNA(Lys), tRNA(Glu) and tRNA(Gln). Also essential during biosynthesis of the molybdenum cofactor. Acts by mediating the C-terminal thiocarboxylation of sulfur carriers urm1 and mocs2a. Its N-terminus first activates urm1 and mocs2a as acyl-adenylates (-COAMP), then the persulfide sulfur on the catalytic cysteine is transferred to urm1 and mocs2a to form thiocarboxylation (-COSH) of their C-terminus. The reaction probably involves hydrogen sulfide that is generated from the persulfide intermediate and that acts as a nucleophile towards urm1 and mocs2a. Subsequently, a transient disulfide bond is formed. Does not use thiosulfate as sulfur donor; nfs1 probably acting as a sulfur donor for thiocarboxylation reactions.</text>
</comment>
<dbReference type="InterPro" id="IPR000594">
    <property type="entry name" value="ThiF_NAD_FAD-bd"/>
</dbReference>
<evidence type="ECO:0000256" key="10">
    <source>
        <dbReference type="ARBA" id="ARBA00022840"/>
    </source>
</evidence>
<dbReference type="PANTHER" id="PTHR10953">
    <property type="entry name" value="UBIQUITIN-ACTIVATING ENZYME E1"/>
    <property type="match status" value="1"/>
</dbReference>
<dbReference type="EC" id="2.7.7.80" evidence="14"/>
<keyword evidence="7 14" id="KW-0547">Nucleotide-binding</keyword>
<dbReference type="EC" id="2.8.1.11" evidence="14"/>
<evidence type="ECO:0000256" key="13">
    <source>
        <dbReference type="ARBA" id="ARBA00043893"/>
    </source>
</evidence>
<evidence type="ECO:0000256" key="14">
    <source>
        <dbReference type="HAMAP-Rule" id="MF_03049"/>
    </source>
</evidence>
<dbReference type="UniPathway" id="UPA00988"/>
<dbReference type="Proteomes" id="UP000562929">
    <property type="component" value="Unassembled WGS sequence"/>
</dbReference>
<comment type="pathway">
    <text evidence="14">tRNA modification; 5-methoxycarbonylmethyl-2-thiouridine-tRNA biosynthesis.</text>
</comment>
<keyword evidence="12 14" id="KW-0511">Multifunctional enzyme</keyword>
<comment type="subcellular location">
    <subcellularLocation>
        <location evidence="1">Cytoplasm</location>
        <location evidence="1">Cytosol</location>
    </subcellularLocation>
</comment>
<comment type="function">
    <text evidence="14">Plays a central role in 2-thiolation of mcm(5)S(2)U at tRNA wobble positions of cytosolic tRNA(Lys), tRNA(Glu) and tRNA(Gln). Also essential during biosynthesis of the molybdenum cofactor. Acts by mediating the C-terminal thiocarboxylation of sulfur carriers urm1 and MOCS2A. Its N-terminus first activates urm1 and MOCS2A as acyl-adenylates (-COAMP), then the persulfide sulfur on the catalytic cysteine is transferred to urm1 and MOCS2A to form thiocarboxylation (-COSH) of their C-terminus. The reaction probably involves hydrogen sulfide that is generated from the persulfide intermediate and that acts as nucleophile towards urm1 and MOCS2A. Subsequently, a transient disulfide bond is formed. Does not use thiosulfate as sulfur donor; nfs1 probably acting as a sulfur donor for thiocarboxylation reactions.</text>
</comment>
<dbReference type="GO" id="GO:0061605">
    <property type="term" value="F:molybdopterin-synthase adenylyltransferase activity"/>
    <property type="evidence" value="ECO:0007669"/>
    <property type="project" value="UniProtKB-EC"/>
</dbReference>
<dbReference type="UniPathway" id="UPA00344"/>
<accession>A0A8H4VEF8</accession>
<dbReference type="GO" id="GO:0006777">
    <property type="term" value="P:Mo-molybdopterin cofactor biosynthetic process"/>
    <property type="evidence" value="ECO:0007669"/>
    <property type="project" value="UniProtKB-UniRule"/>
</dbReference>
<keyword evidence="5 16" id="KW-0548">Nucleotidyltransferase</keyword>
<keyword evidence="8" id="KW-0833">Ubl conjugation pathway</keyword>
<dbReference type="GO" id="GO:0005524">
    <property type="term" value="F:ATP binding"/>
    <property type="evidence" value="ECO:0007669"/>
    <property type="project" value="UniProtKB-KW"/>
</dbReference>
<evidence type="ECO:0000256" key="1">
    <source>
        <dbReference type="ARBA" id="ARBA00004514"/>
    </source>
</evidence>
<feature type="binding site" evidence="14">
    <location>
        <begin position="115"/>
        <end position="116"/>
    </location>
    <ligand>
        <name>ATP</name>
        <dbReference type="ChEBI" id="CHEBI:30616"/>
    </ligand>
</feature>
<protein>
    <recommendedName>
        <fullName evidence="14">Adenylyltransferase and sulfurtransferase uba4</fullName>
    </recommendedName>
    <alternativeName>
        <fullName evidence="14">Common component for nitrate reductase and xanthine dehydrogenase protein F</fullName>
    </alternativeName>
    <alternativeName>
        <fullName evidence="14">Ubiquitin-like protein activator 4</fullName>
    </alternativeName>
    <domain>
        <recommendedName>
            <fullName evidence="14">Molybdopterin-synthase adenylyltransferase</fullName>
            <ecNumber evidence="14">2.7.7.80</ecNumber>
        </recommendedName>
        <alternativeName>
            <fullName evidence="14">Adenylyltransferase uba4</fullName>
        </alternativeName>
        <alternativeName>
            <fullName evidence="14">Sulfur carrier protein MOCS2A adenylyltransferase</fullName>
        </alternativeName>
    </domain>
    <domain>
        <recommendedName>
            <fullName evidence="14">Molybdopterin-synthase sulfurtransferase</fullName>
            <ecNumber evidence="14">2.8.1.11</ecNumber>
        </recommendedName>
        <alternativeName>
            <fullName evidence="14">Sulfurtransferase uba4</fullName>
        </alternativeName>
        <alternativeName>
            <fullName evidence="14">Sulfur carrier protein MOCS2A sulfurtransferase</fullName>
        </alternativeName>
    </domain>
</protein>
<comment type="caution">
    <text evidence="16">The sequence shown here is derived from an EMBL/GenBank/DDBJ whole genome shotgun (WGS) entry which is preliminary data.</text>
</comment>
<feature type="active site" description="Cysteine persulfide intermediate; for sulfurtransferase activity" evidence="14">
    <location>
        <position position="345"/>
    </location>
</feature>
<keyword evidence="4 14" id="KW-0819">tRNA processing</keyword>
<dbReference type="HAMAP" id="MF_03049">
    <property type="entry name" value="MOCS3_Uba4"/>
    <property type="match status" value="1"/>
</dbReference>
<feature type="binding site" evidence="14">
    <location>
        <position position="161"/>
    </location>
    <ligand>
        <name>Zn(2+)</name>
        <dbReference type="ChEBI" id="CHEBI:29105"/>
    </ligand>
</feature>
<dbReference type="InterPro" id="IPR045886">
    <property type="entry name" value="ThiF/MoeB/HesA"/>
</dbReference>
<evidence type="ECO:0000259" key="15">
    <source>
        <dbReference type="PROSITE" id="PS50206"/>
    </source>
</evidence>
<dbReference type="GO" id="GO:0061604">
    <property type="term" value="F:molybdopterin-synthase sulfurtransferase activity"/>
    <property type="evidence" value="ECO:0007669"/>
    <property type="project" value="UniProtKB-EC"/>
</dbReference>
<dbReference type="GO" id="GO:0005829">
    <property type="term" value="C:cytosol"/>
    <property type="evidence" value="ECO:0007669"/>
    <property type="project" value="UniProtKB-SubCell"/>
</dbReference>
<proteinExistence type="inferred from homology"/>
<comment type="catalytic activity">
    <reaction evidence="14">
        <text>[molybdopterin-synthase sulfur-carrier protein]-C-terminal Gly-Gly-AMP + S-sulfanyl-L-cysteinyl-[cysteine desulfurase] + AH2 = [molybdopterin-synthase sulfur-carrier protein]-C-terminal-Gly-aminoethanethioate + L-cysteinyl-[cysteine desulfurase] + A + AMP + 2 H(+)</text>
        <dbReference type="Rhea" id="RHEA:48612"/>
        <dbReference type="Rhea" id="RHEA-COMP:12157"/>
        <dbReference type="Rhea" id="RHEA-COMP:12158"/>
        <dbReference type="Rhea" id="RHEA-COMP:12159"/>
        <dbReference type="Rhea" id="RHEA-COMP:19907"/>
        <dbReference type="ChEBI" id="CHEBI:13193"/>
        <dbReference type="ChEBI" id="CHEBI:15378"/>
        <dbReference type="ChEBI" id="CHEBI:17499"/>
        <dbReference type="ChEBI" id="CHEBI:29950"/>
        <dbReference type="ChEBI" id="CHEBI:61963"/>
        <dbReference type="ChEBI" id="CHEBI:90618"/>
        <dbReference type="ChEBI" id="CHEBI:232372"/>
        <dbReference type="ChEBI" id="CHEBI:456215"/>
        <dbReference type="EC" id="2.8.1.11"/>
    </reaction>
</comment>
<dbReference type="FunFam" id="3.40.50.720:FF:000033">
    <property type="entry name" value="Adenylyltransferase and sulfurtransferase MOCS3"/>
    <property type="match status" value="1"/>
</dbReference>
<dbReference type="EMBL" id="JAACLJ010000003">
    <property type="protein sequence ID" value="KAF4589710.1"/>
    <property type="molecule type" value="Genomic_DNA"/>
</dbReference>
<dbReference type="Gene3D" id="3.40.250.10">
    <property type="entry name" value="Rhodanese-like domain"/>
    <property type="match status" value="1"/>
</dbReference>
<dbReference type="GO" id="GO:0042292">
    <property type="term" value="F:URM1 activating enzyme activity"/>
    <property type="evidence" value="ECO:0007669"/>
    <property type="project" value="TreeGrafter"/>
</dbReference>
<feature type="binding site" evidence="14">
    <location>
        <position position="240"/>
    </location>
    <ligand>
        <name>Zn(2+)</name>
        <dbReference type="ChEBI" id="CHEBI:29105"/>
    </ligand>
</feature>
<keyword evidence="6 14" id="KW-0479">Metal-binding</keyword>
<evidence type="ECO:0000313" key="16">
    <source>
        <dbReference type="EMBL" id="KAF4589710.1"/>
    </source>
</evidence>
<dbReference type="GO" id="GO:0046872">
    <property type="term" value="F:metal ion binding"/>
    <property type="evidence" value="ECO:0007669"/>
    <property type="project" value="UniProtKB-KW"/>
</dbReference>
<dbReference type="PROSITE" id="PS50206">
    <property type="entry name" value="RHODANESE_3"/>
    <property type="match status" value="1"/>
</dbReference>
<evidence type="ECO:0000256" key="2">
    <source>
        <dbReference type="ARBA" id="ARBA00022490"/>
    </source>
</evidence>
<dbReference type="Pfam" id="PF00899">
    <property type="entry name" value="ThiF"/>
    <property type="match status" value="1"/>
</dbReference>
<evidence type="ECO:0000256" key="6">
    <source>
        <dbReference type="ARBA" id="ARBA00022723"/>
    </source>
</evidence>
<dbReference type="InterPro" id="IPR028885">
    <property type="entry name" value="MOCS3/Uba4"/>
</dbReference>
<dbReference type="GO" id="GO:0002143">
    <property type="term" value="P:tRNA wobble position uridine thiolation"/>
    <property type="evidence" value="ECO:0007669"/>
    <property type="project" value="InterPro"/>
</dbReference>
<dbReference type="PANTHER" id="PTHR10953:SF102">
    <property type="entry name" value="ADENYLYLTRANSFERASE AND SULFURTRANSFERASE MOCS3"/>
    <property type="match status" value="1"/>
</dbReference>
<dbReference type="InterPro" id="IPR036873">
    <property type="entry name" value="Rhodanese-like_dom_sf"/>
</dbReference>
<feature type="binding site" evidence="14">
    <location>
        <position position="26"/>
    </location>
    <ligand>
        <name>ATP</name>
        <dbReference type="ChEBI" id="CHEBI:30616"/>
    </ligand>
</feature>
<sequence length="392" mass="41597">MIVPGFGLESQLRLKQASVLVVGAGGLGCPAASYLAGAGVGLLGLVDADAVEVSNLHRQVAHSTERVGMAKVDSAVTYLGQLNPTVSYTAHREHLSPHNAQAIVSAYDLVLDCTDNPATRYLISDICVLLGKPLVSASAFQLSGQLTVLNSPPGRGPCYRCLFPRPPPPETVIGCGEGGILGPVVGTMGVLQALEAVTLIAGGEAEESSSTSPRMLLLSATAHGRPEFRSVRLRGRRHDCFACSSGGSLTLQHLATSMDYVAFCGLAEPVALLAPEERVSIEEYRRRCVTQPHHVLLDVRGKEHFSLGSIPGAVNVPMDHFSRGQDVAELLDPHVQPETPIYVVCRVGNDSQVVARKLKDLGLHQGGKRFIGDIVGGVKAWRDTVDPTLPFL</sequence>
<dbReference type="SUPFAM" id="SSF69572">
    <property type="entry name" value="Activating enzymes of the ubiquitin-like proteins"/>
    <property type="match status" value="1"/>
</dbReference>
<organism evidence="16 17">
    <name type="scientific">Ophiocordyceps camponoti-floridani</name>
    <dbReference type="NCBI Taxonomy" id="2030778"/>
    <lineage>
        <taxon>Eukaryota</taxon>
        <taxon>Fungi</taxon>
        <taxon>Dikarya</taxon>
        <taxon>Ascomycota</taxon>
        <taxon>Pezizomycotina</taxon>
        <taxon>Sordariomycetes</taxon>
        <taxon>Hypocreomycetidae</taxon>
        <taxon>Hypocreales</taxon>
        <taxon>Ophiocordycipitaceae</taxon>
        <taxon>Ophiocordyceps</taxon>
    </lineage>
</organism>
<evidence type="ECO:0000256" key="11">
    <source>
        <dbReference type="ARBA" id="ARBA00023150"/>
    </source>
</evidence>
<feature type="binding site" evidence="14">
    <location>
        <position position="71"/>
    </location>
    <ligand>
        <name>ATP</name>
        <dbReference type="ChEBI" id="CHEBI:30616"/>
    </ligand>
</feature>
<evidence type="ECO:0000256" key="8">
    <source>
        <dbReference type="ARBA" id="ARBA00022786"/>
    </source>
</evidence>
<dbReference type="InterPro" id="IPR035985">
    <property type="entry name" value="Ubiquitin-activating_enz"/>
</dbReference>
<feature type="binding site" evidence="14">
    <location>
        <position position="243"/>
    </location>
    <ligand>
        <name>Zn(2+)</name>
        <dbReference type="ChEBI" id="CHEBI:29105"/>
    </ligand>
</feature>
<reference evidence="16 17" key="1">
    <citation type="journal article" date="2020" name="G3 (Bethesda)">
        <title>Genetic Underpinnings of Host Manipulation by Ophiocordyceps as Revealed by Comparative Transcriptomics.</title>
        <authorList>
            <person name="Will I."/>
            <person name="Das B."/>
            <person name="Trinh T."/>
            <person name="Brachmann A."/>
            <person name="Ohm R.A."/>
            <person name="de Bekker C."/>
        </authorList>
    </citation>
    <scope>NUCLEOTIDE SEQUENCE [LARGE SCALE GENOMIC DNA]</scope>
    <source>
        <strain evidence="16 17">EC05</strain>
    </source>
</reference>
<evidence type="ECO:0000313" key="17">
    <source>
        <dbReference type="Proteomes" id="UP000562929"/>
    </source>
</evidence>
<keyword evidence="10 14" id="KW-0067">ATP-binding</keyword>
<dbReference type="CDD" id="cd00757">
    <property type="entry name" value="ThiF_MoeB_HesA_family"/>
    <property type="match status" value="1"/>
</dbReference>
<feature type="binding site" evidence="14">
    <location>
        <position position="47"/>
    </location>
    <ligand>
        <name>ATP</name>
        <dbReference type="ChEBI" id="CHEBI:30616"/>
    </ligand>
</feature>
<feature type="binding site" evidence="14">
    <location>
        <position position="158"/>
    </location>
    <ligand>
        <name>Zn(2+)</name>
        <dbReference type="ChEBI" id="CHEBI:29105"/>
    </ligand>
</feature>
<comment type="pathway">
    <text evidence="14">Cofactor biosynthesis; molybdopterin biosynthesis.</text>
</comment>
<comment type="catalytic activity">
    <reaction evidence="14">
        <text>[molybdopterin-synthase sulfur-carrier protein]-C-terminal Gly-Gly + ATP + H(+) = [molybdopterin-synthase sulfur-carrier protein]-C-terminal Gly-Gly-AMP + diphosphate</text>
        <dbReference type="Rhea" id="RHEA:43616"/>
        <dbReference type="Rhea" id="RHEA-COMP:12159"/>
        <dbReference type="Rhea" id="RHEA-COMP:12202"/>
        <dbReference type="ChEBI" id="CHEBI:15378"/>
        <dbReference type="ChEBI" id="CHEBI:30616"/>
        <dbReference type="ChEBI" id="CHEBI:33019"/>
        <dbReference type="ChEBI" id="CHEBI:90618"/>
        <dbReference type="ChEBI" id="CHEBI:90778"/>
        <dbReference type="EC" id="2.7.7.80"/>
    </reaction>
</comment>
<dbReference type="AlphaFoldDB" id="A0A8H4VEF8"/>
<gene>
    <name evidence="14" type="primary">uba4</name>
    <name evidence="14" type="synonym">cnxF</name>
    <name evidence="16" type="ORF">GQ602_003599</name>
</gene>